<evidence type="ECO:0008006" key="5">
    <source>
        <dbReference type="Google" id="ProtNLM"/>
    </source>
</evidence>
<evidence type="ECO:0000313" key="4">
    <source>
        <dbReference type="Proteomes" id="UP001628220"/>
    </source>
</evidence>
<feature type="compositionally biased region" description="Basic and acidic residues" evidence="1">
    <location>
        <begin position="166"/>
        <end position="176"/>
    </location>
</feature>
<evidence type="ECO:0000256" key="1">
    <source>
        <dbReference type="SAM" id="MobiDB-lite"/>
    </source>
</evidence>
<keyword evidence="2" id="KW-1133">Transmembrane helix</keyword>
<reference evidence="3 4" key="1">
    <citation type="journal article" date="2025" name="Int. J. Syst. Evol. Microbiol.">
        <title>Desulfovibrio falkowii sp. nov., Porphyromonas miyakawae sp. nov., Mediterraneibacter flintii sp. nov. and Owariibacterium komagatae gen. nov., sp. nov., isolated from human faeces.</title>
        <authorList>
            <person name="Hamaguchi T."/>
            <person name="Ohara M."/>
            <person name="Hisatomi A."/>
            <person name="Sekiguchi K."/>
            <person name="Takeda J.I."/>
            <person name="Ueyama J."/>
            <person name="Ito M."/>
            <person name="Nishiwaki H."/>
            <person name="Ogi T."/>
            <person name="Hirayama M."/>
            <person name="Ohkuma M."/>
            <person name="Sakamoto M."/>
            <person name="Ohno K."/>
        </authorList>
    </citation>
    <scope>NUCLEOTIDE SEQUENCE [LARGE SCALE GENOMIC DNA]</scope>
    <source>
        <strain evidence="3 4">13CB11C</strain>
    </source>
</reference>
<feature type="transmembrane region" description="Helical" evidence="2">
    <location>
        <begin position="25"/>
        <end position="44"/>
    </location>
</feature>
<feature type="transmembrane region" description="Helical" evidence="2">
    <location>
        <begin position="50"/>
        <end position="68"/>
    </location>
</feature>
<gene>
    <name evidence="3" type="ORF">Tsumi_03710</name>
</gene>
<dbReference type="Proteomes" id="UP001628220">
    <property type="component" value="Unassembled WGS sequence"/>
</dbReference>
<sequence length="176" mass="20053">MTKSNVPIEERYYLRGALLKKGPTLVVASLLLILIVLLLVLLPQKSTAPWWTYLPLLVGWVVALVLLLRTKEFYYINQADKELQVAIVWSDKLRSVASLQTIYQATWLPHTKEVKLVTSGGSDFLKLRNGEQFIQALQDSYTRLYSSEENSLEVREDATEVSQKSSLKENEPSKNI</sequence>
<proteinExistence type="predicted"/>
<organism evidence="3 4">
    <name type="scientific">Porphyromonas miyakawae</name>
    <dbReference type="NCBI Taxonomy" id="3137470"/>
    <lineage>
        <taxon>Bacteria</taxon>
        <taxon>Pseudomonadati</taxon>
        <taxon>Bacteroidota</taxon>
        <taxon>Bacteroidia</taxon>
        <taxon>Bacteroidales</taxon>
        <taxon>Porphyromonadaceae</taxon>
        <taxon>Porphyromonas</taxon>
    </lineage>
</organism>
<accession>A0ABQ0E0N1</accession>
<keyword evidence="2" id="KW-0812">Transmembrane</keyword>
<dbReference type="EMBL" id="BAAFSF010000001">
    <property type="protein sequence ID" value="GAB1251267.1"/>
    <property type="molecule type" value="Genomic_DNA"/>
</dbReference>
<protein>
    <recommendedName>
        <fullName evidence="5">PH domain-containing protein</fullName>
    </recommendedName>
</protein>
<name>A0ABQ0E0N1_9PORP</name>
<dbReference type="RefSeq" id="WP_411915081.1">
    <property type="nucleotide sequence ID" value="NZ_BAAFSF010000001.1"/>
</dbReference>
<feature type="region of interest" description="Disordered" evidence="1">
    <location>
        <begin position="148"/>
        <end position="176"/>
    </location>
</feature>
<keyword evidence="2" id="KW-0472">Membrane</keyword>
<comment type="caution">
    <text evidence="3">The sequence shown here is derived from an EMBL/GenBank/DDBJ whole genome shotgun (WGS) entry which is preliminary data.</text>
</comment>
<keyword evidence="4" id="KW-1185">Reference proteome</keyword>
<evidence type="ECO:0000256" key="2">
    <source>
        <dbReference type="SAM" id="Phobius"/>
    </source>
</evidence>
<evidence type="ECO:0000313" key="3">
    <source>
        <dbReference type="EMBL" id="GAB1251267.1"/>
    </source>
</evidence>